<evidence type="ECO:0000313" key="5">
    <source>
        <dbReference type="EMBL" id="TMP88575.1"/>
    </source>
</evidence>
<dbReference type="GO" id="GO:0003700">
    <property type="term" value="F:DNA-binding transcription factor activity"/>
    <property type="evidence" value="ECO:0007669"/>
    <property type="project" value="TreeGrafter"/>
</dbReference>
<evidence type="ECO:0000313" key="6">
    <source>
        <dbReference type="Proteomes" id="UP000305874"/>
    </source>
</evidence>
<accession>A0A5S3Z9M5</accession>
<organism evidence="5 6">
    <name type="scientific">Pseudoalteromonas ruthenica</name>
    <dbReference type="NCBI Taxonomy" id="151081"/>
    <lineage>
        <taxon>Bacteria</taxon>
        <taxon>Pseudomonadati</taxon>
        <taxon>Pseudomonadota</taxon>
        <taxon>Gammaproteobacteria</taxon>
        <taxon>Alteromonadales</taxon>
        <taxon>Pseudoalteromonadaceae</taxon>
        <taxon>Pseudoalteromonas</taxon>
    </lineage>
</organism>
<dbReference type="InterPro" id="IPR000843">
    <property type="entry name" value="HTH_LacI"/>
</dbReference>
<dbReference type="CDD" id="cd01392">
    <property type="entry name" value="HTH_LacI"/>
    <property type="match status" value="1"/>
</dbReference>
<keyword evidence="3" id="KW-0804">Transcription</keyword>
<name>A0A5S3Z9M5_9GAMM</name>
<protein>
    <submittedName>
        <fullName evidence="5">Transcriptional regulator</fullName>
    </submittedName>
</protein>
<dbReference type="Pfam" id="PF00356">
    <property type="entry name" value="LacI"/>
    <property type="match status" value="1"/>
</dbReference>
<evidence type="ECO:0000256" key="2">
    <source>
        <dbReference type="ARBA" id="ARBA00023125"/>
    </source>
</evidence>
<reference evidence="5 6" key="1">
    <citation type="submission" date="2017-12" db="EMBL/GenBank/DDBJ databases">
        <authorList>
            <person name="Paulsen S."/>
            <person name="Gram L.K."/>
        </authorList>
    </citation>
    <scope>NUCLEOTIDE SEQUENCE [LARGE SCALE GENOMIC DNA]</scope>
    <source>
        <strain evidence="5 6">S2897</strain>
    </source>
</reference>
<evidence type="ECO:0000256" key="3">
    <source>
        <dbReference type="ARBA" id="ARBA00023163"/>
    </source>
</evidence>
<dbReference type="InterPro" id="IPR046335">
    <property type="entry name" value="LacI/GalR-like_sensor"/>
</dbReference>
<dbReference type="Proteomes" id="UP000305874">
    <property type="component" value="Unassembled WGS sequence"/>
</dbReference>
<sequence>MKKITINSVASYAGVSKKTVSRVLNNEPNVSDATREKVLKAFKELDYTPNPIARGLARNRSFIIGCLYDNPSKSYITRLQSGALAACHEHGFNLLIHPCELRAEALLENIEQLLQTSRLDGLVLTPPFSDHAELVAFLRKKGVPFARVASVKLDDDSISVRSNDEQGAFEITELLINMGHKDIAFIKGHPDHSATEQRFNGYRRALKQHGIEYQERLVEEGNFSYHSGADSARTILHLDPRPTAVFASNDYMAAAALKLATQMNLKVPDDISIAGFDNAPIARHIWPGLTTIAQPVEEMTRLAVDHLIEQINHATDEQQEGEQRQPLQLTLEAELITRESTAAPKA</sequence>
<dbReference type="SMART" id="SM00354">
    <property type="entry name" value="HTH_LACI"/>
    <property type="match status" value="1"/>
</dbReference>
<keyword evidence="1" id="KW-0805">Transcription regulation</keyword>
<dbReference type="PANTHER" id="PTHR30146:SF153">
    <property type="entry name" value="LACTOSE OPERON REPRESSOR"/>
    <property type="match status" value="1"/>
</dbReference>
<dbReference type="CDD" id="cd01545">
    <property type="entry name" value="PBP1_SalR"/>
    <property type="match status" value="1"/>
</dbReference>
<dbReference type="SUPFAM" id="SSF47413">
    <property type="entry name" value="lambda repressor-like DNA-binding domains"/>
    <property type="match status" value="1"/>
</dbReference>
<dbReference type="InterPro" id="IPR010982">
    <property type="entry name" value="Lambda_DNA-bd_dom_sf"/>
</dbReference>
<keyword evidence="2" id="KW-0238">DNA-binding</keyword>
<dbReference type="GO" id="GO:0000976">
    <property type="term" value="F:transcription cis-regulatory region binding"/>
    <property type="evidence" value="ECO:0007669"/>
    <property type="project" value="TreeGrafter"/>
</dbReference>
<comment type="caution">
    <text evidence="5">The sequence shown here is derived from an EMBL/GenBank/DDBJ whole genome shotgun (WGS) entry which is preliminary data.</text>
</comment>
<evidence type="ECO:0000256" key="1">
    <source>
        <dbReference type="ARBA" id="ARBA00023015"/>
    </source>
</evidence>
<dbReference type="PANTHER" id="PTHR30146">
    <property type="entry name" value="LACI-RELATED TRANSCRIPTIONAL REPRESSOR"/>
    <property type="match status" value="1"/>
</dbReference>
<feature type="domain" description="HTH lacI-type" evidence="4">
    <location>
        <begin position="4"/>
        <end position="58"/>
    </location>
</feature>
<evidence type="ECO:0000259" key="4">
    <source>
        <dbReference type="PROSITE" id="PS50932"/>
    </source>
</evidence>
<gene>
    <name evidence="5" type="ORF">CWC05_03840</name>
</gene>
<dbReference type="AlphaFoldDB" id="A0A5S3Z9M5"/>
<dbReference type="RefSeq" id="WP_138547440.1">
    <property type="nucleotide sequence ID" value="NZ_PNBS01000042.1"/>
</dbReference>
<reference evidence="6" key="2">
    <citation type="submission" date="2019-06" db="EMBL/GenBank/DDBJ databases">
        <title>Co-occurence of chitin degradation, pigmentation and bioactivity in marine Pseudoalteromonas.</title>
        <authorList>
            <person name="Sonnenschein E.C."/>
            <person name="Bech P.K."/>
        </authorList>
    </citation>
    <scope>NUCLEOTIDE SEQUENCE [LARGE SCALE GENOMIC DNA]</scope>
    <source>
        <strain evidence="6">S2897</strain>
    </source>
</reference>
<dbReference type="PROSITE" id="PS50932">
    <property type="entry name" value="HTH_LACI_2"/>
    <property type="match status" value="1"/>
</dbReference>
<dbReference type="EMBL" id="PNCG01000002">
    <property type="protein sequence ID" value="TMP88575.1"/>
    <property type="molecule type" value="Genomic_DNA"/>
</dbReference>
<dbReference type="Gene3D" id="1.10.260.40">
    <property type="entry name" value="lambda repressor-like DNA-binding domains"/>
    <property type="match status" value="1"/>
</dbReference>
<proteinExistence type="predicted"/>
<dbReference type="STRING" id="151081.TW72_08500"/>
<dbReference type="Gene3D" id="3.40.50.2300">
    <property type="match status" value="2"/>
</dbReference>
<dbReference type="InterPro" id="IPR028082">
    <property type="entry name" value="Peripla_BP_I"/>
</dbReference>
<dbReference type="SUPFAM" id="SSF53822">
    <property type="entry name" value="Periplasmic binding protein-like I"/>
    <property type="match status" value="1"/>
</dbReference>
<dbReference type="Pfam" id="PF13377">
    <property type="entry name" value="Peripla_BP_3"/>
    <property type="match status" value="1"/>
</dbReference>